<sequence length="26" mass="3173">MELVILDFLHRVLTMPRTSFTLLRNR</sequence>
<accession>A0A2P2Q1D9</accession>
<proteinExistence type="predicted"/>
<name>A0A2P2Q1D9_RHIMU</name>
<dbReference type="EMBL" id="GGEC01080281">
    <property type="protein sequence ID" value="MBX60765.1"/>
    <property type="molecule type" value="Transcribed_RNA"/>
</dbReference>
<evidence type="ECO:0000313" key="1">
    <source>
        <dbReference type="EMBL" id="MBX60765.1"/>
    </source>
</evidence>
<organism evidence="1">
    <name type="scientific">Rhizophora mucronata</name>
    <name type="common">Asiatic mangrove</name>
    <dbReference type="NCBI Taxonomy" id="61149"/>
    <lineage>
        <taxon>Eukaryota</taxon>
        <taxon>Viridiplantae</taxon>
        <taxon>Streptophyta</taxon>
        <taxon>Embryophyta</taxon>
        <taxon>Tracheophyta</taxon>
        <taxon>Spermatophyta</taxon>
        <taxon>Magnoliopsida</taxon>
        <taxon>eudicotyledons</taxon>
        <taxon>Gunneridae</taxon>
        <taxon>Pentapetalae</taxon>
        <taxon>rosids</taxon>
        <taxon>fabids</taxon>
        <taxon>Malpighiales</taxon>
        <taxon>Rhizophoraceae</taxon>
        <taxon>Rhizophora</taxon>
    </lineage>
</organism>
<reference evidence="1" key="1">
    <citation type="submission" date="2018-02" db="EMBL/GenBank/DDBJ databases">
        <title>Rhizophora mucronata_Transcriptome.</title>
        <authorList>
            <person name="Meera S.P."/>
            <person name="Sreeshan A."/>
            <person name="Augustine A."/>
        </authorList>
    </citation>
    <scope>NUCLEOTIDE SEQUENCE</scope>
    <source>
        <tissue evidence="1">Leaf</tissue>
    </source>
</reference>
<dbReference type="AlphaFoldDB" id="A0A2P2Q1D9"/>
<protein>
    <submittedName>
        <fullName evidence="1">Uncharacterized protein</fullName>
    </submittedName>
</protein>